<dbReference type="InterPro" id="IPR014044">
    <property type="entry name" value="CAP_dom"/>
</dbReference>
<feature type="domain" description="SCP" evidence="1">
    <location>
        <begin position="19"/>
        <end position="70"/>
    </location>
</feature>
<dbReference type="AlphaFoldDB" id="A0A7J7PBQ4"/>
<dbReference type="Gene3D" id="3.40.33.10">
    <property type="entry name" value="CAP"/>
    <property type="match status" value="1"/>
</dbReference>
<evidence type="ECO:0000313" key="2">
    <source>
        <dbReference type="EMBL" id="KAF6176712.1"/>
    </source>
</evidence>
<evidence type="ECO:0000259" key="1">
    <source>
        <dbReference type="Pfam" id="PF00188"/>
    </source>
</evidence>
<accession>A0A7J7PBQ4</accession>
<gene>
    <name evidence="2" type="ORF">GIB67_025776</name>
</gene>
<dbReference type="EMBL" id="JACGCM010000059">
    <property type="protein sequence ID" value="KAF6176712.1"/>
    <property type="molecule type" value="Genomic_DNA"/>
</dbReference>
<dbReference type="SUPFAM" id="SSF55797">
    <property type="entry name" value="PR-1-like"/>
    <property type="match status" value="1"/>
</dbReference>
<name>A0A7J7PBQ4_9MAGN</name>
<dbReference type="Proteomes" id="UP000541444">
    <property type="component" value="Unassembled WGS sequence"/>
</dbReference>
<dbReference type="Pfam" id="PF00188">
    <property type="entry name" value="CAP"/>
    <property type="match status" value="1"/>
</dbReference>
<dbReference type="OrthoDB" id="1730477at2759"/>
<protein>
    <recommendedName>
        <fullName evidence="1">SCP domain-containing protein</fullName>
    </recommendedName>
</protein>
<evidence type="ECO:0000313" key="3">
    <source>
        <dbReference type="Proteomes" id="UP000541444"/>
    </source>
</evidence>
<proteinExistence type="predicted"/>
<organism evidence="2 3">
    <name type="scientific">Kingdonia uniflora</name>
    <dbReference type="NCBI Taxonomy" id="39325"/>
    <lineage>
        <taxon>Eukaryota</taxon>
        <taxon>Viridiplantae</taxon>
        <taxon>Streptophyta</taxon>
        <taxon>Embryophyta</taxon>
        <taxon>Tracheophyta</taxon>
        <taxon>Spermatophyta</taxon>
        <taxon>Magnoliopsida</taxon>
        <taxon>Ranunculales</taxon>
        <taxon>Circaeasteraceae</taxon>
        <taxon>Kingdonia</taxon>
    </lineage>
</organism>
<reference evidence="2 3" key="1">
    <citation type="journal article" date="2020" name="IScience">
        <title>Genome Sequencing of the Endangered Kingdonia uniflora (Circaeasteraceae, Ranunculales) Reveals Potential Mechanisms of Evolutionary Specialization.</title>
        <authorList>
            <person name="Sun Y."/>
            <person name="Deng T."/>
            <person name="Zhang A."/>
            <person name="Moore M.J."/>
            <person name="Landis J.B."/>
            <person name="Lin N."/>
            <person name="Zhang H."/>
            <person name="Zhang X."/>
            <person name="Huang J."/>
            <person name="Zhang X."/>
            <person name="Sun H."/>
            <person name="Wang H."/>
        </authorList>
    </citation>
    <scope>NUCLEOTIDE SEQUENCE [LARGE SCALE GENOMIC DNA]</scope>
    <source>
        <strain evidence="2">TB1705</strain>
        <tissue evidence="2">Leaf</tissue>
    </source>
</reference>
<sequence>MSLTLMRLFHAQHTPHDFLNSHNTARAQVGVDPITWDTAVASYAEHQANHRDSNCTMVRSGGPYGENLAGSTGCITSAAAVNS</sequence>
<keyword evidence="3" id="KW-1185">Reference proteome</keyword>
<dbReference type="InterPro" id="IPR035940">
    <property type="entry name" value="CAP_sf"/>
</dbReference>
<comment type="caution">
    <text evidence="2">The sequence shown here is derived from an EMBL/GenBank/DDBJ whole genome shotgun (WGS) entry which is preliminary data.</text>
</comment>